<feature type="compositionally biased region" description="Polar residues" evidence="1">
    <location>
        <begin position="173"/>
        <end position="190"/>
    </location>
</feature>
<dbReference type="Proteomes" id="UP001316803">
    <property type="component" value="Unassembled WGS sequence"/>
</dbReference>
<evidence type="ECO:0000313" key="3">
    <source>
        <dbReference type="Proteomes" id="UP001316803"/>
    </source>
</evidence>
<sequence length="522" mass="54663">MSGGSSGAAGVKNLRAMFESKHSDQSTSPPSRGRSPNGSISSAHSRPVSKVRASFVAVERPGEAGQPAQFGLRKQSDVSSMAEVREEAIMDDGGNVMNKSVTNEAPASSANEPDLGAILKGSPFEGSPVQEPEQSDSATKTETPKPQVSEKNSPEKPKMNGNTSKVVGKTPPKEQSNPKAGSATPKSTKPNKLLPAALNTKAAAPKSKDSPTMPKKSPVLQKKPQQSPTTANGHGPTIKPRGGVSKIQGVMQSANKAKDERAKTDQSKSDTAKEEKKTTAKDVKPPSVASKPTAASKAHAQKQDSASAEPKQPKSPTTTRPVKLPAAATKPTAASAARHDANYESEEAAKATAEKVSRMVGAPRVANTTTRSSLAKKSSRASLANGDDRPKTRSSTVHKPADEGFLARLTRPTAASAQKRHEKAQVNSPPRQRQTPASNTVSKKPGRKSLNIPPKDSSAAKPATEPEQHPSEETTLEPVHEDTQAAVAPESTEQNDDGEPGPAEESAPLPDQQAEVQDTMTA</sequence>
<name>A0AAN8F725_9EURO</name>
<feature type="compositionally biased region" description="Basic and acidic residues" evidence="1">
    <location>
        <begin position="337"/>
        <end position="357"/>
    </location>
</feature>
<feature type="compositionally biased region" description="Basic and acidic residues" evidence="1">
    <location>
        <begin position="464"/>
        <end position="483"/>
    </location>
</feature>
<feature type="compositionally biased region" description="Polar residues" evidence="1">
    <location>
        <begin position="223"/>
        <end position="232"/>
    </location>
</feature>
<comment type="caution">
    <text evidence="2">The sequence shown here is derived from an EMBL/GenBank/DDBJ whole genome shotgun (WGS) entry which is preliminary data.</text>
</comment>
<evidence type="ECO:0000313" key="2">
    <source>
        <dbReference type="EMBL" id="KAK5952601.1"/>
    </source>
</evidence>
<proteinExistence type="predicted"/>
<gene>
    <name evidence="2" type="ORF">OHC33_006193</name>
</gene>
<feature type="compositionally biased region" description="Polar residues" evidence="1">
    <location>
        <begin position="135"/>
        <end position="151"/>
    </location>
</feature>
<feature type="compositionally biased region" description="Basic and acidic residues" evidence="1">
    <location>
        <begin position="256"/>
        <end position="284"/>
    </location>
</feature>
<evidence type="ECO:0000256" key="1">
    <source>
        <dbReference type="SAM" id="MobiDB-lite"/>
    </source>
</evidence>
<protein>
    <submittedName>
        <fullName evidence="2">Uncharacterized protein</fullName>
    </submittedName>
</protein>
<dbReference type="EMBL" id="JAKLMC020000014">
    <property type="protein sequence ID" value="KAK5952601.1"/>
    <property type="molecule type" value="Genomic_DNA"/>
</dbReference>
<keyword evidence="3" id="KW-1185">Reference proteome</keyword>
<feature type="region of interest" description="Disordered" evidence="1">
    <location>
        <begin position="1"/>
        <end position="522"/>
    </location>
</feature>
<accession>A0AAN8F725</accession>
<feature type="compositionally biased region" description="Low complexity" evidence="1">
    <location>
        <begin position="325"/>
        <end position="336"/>
    </location>
</feature>
<feature type="compositionally biased region" description="Low complexity" evidence="1">
    <location>
        <begin position="368"/>
        <end position="384"/>
    </location>
</feature>
<dbReference type="AlphaFoldDB" id="A0AAN8F725"/>
<organism evidence="2 3">
    <name type="scientific">Knufia fluminis</name>
    <dbReference type="NCBI Taxonomy" id="191047"/>
    <lineage>
        <taxon>Eukaryota</taxon>
        <taxon>Fungi</taxon>
        <taxon>Dikarya</taxon>
        <taxon>Ascomycota</taxon>
        <taxon>Pezizomycotina</taxon>
        <taxon>Eurotiomycetes</taxon>
        <taxon>Chaetothyriomycetidae</taxon>
        <taxon>Chaetothyriales</taxon>
        <taxon>Trichomeriaceae</taxon>
        <taxon>Knufia</taxon>
    </lineage>
</organism>
<feature type="compositionally biased region" description="Polar residues" evidence="1">
    <location>
        <begin position="425"/>
        <end position="442"/>
    </location>
</feature>
<feature type="compositionally biased region" description="Polar residues" evidence="1">
    <location>
        <begin position="97"/>
        <end position="111"/>
    </location>
</feature>
<reference evidence="2 3" key="1">
    <citation type="submission" date="2022-12" db="EMBL/GenBank/DDBJ databases">
        <title>Genomic features and morphological characterization of a novel Knufia sp. strain isolated from spacecraft assembly facility.</title>
        <authorList>
            <person name="Teixeira M."/>
            <person name="Chander A.M."/>
            <person name="Stajich J.E."/>
            <person name="Venkateswaran K."/>
        </authorList>
    </citation>
    <scope>NUCLEOTIDE SEQUENCE [LARGE SCALE GENOMIC DNA]</scope>
    <source>
        <strain evidence="2 3">FJI-L2-BK-P2</strain>
    </source>
</reference>
<feature type="compositionally biased region" description="Low complexity" evidence="1">
    <location>
        <begin position="26"/>
        <end position="42"/>
    </location>
</feature>